<accession>A0A0A0DBN2</accession>
<evidence type="ECO:0000313" key="1">
    <source>
        <dbReference type="EMBL" id="KGM35308.1"/>
    </source>
</evidence>
<gene>
    <name evidence="1" type="ORF">P409_05185</name>
</gene>
<organism evidence="1 2">
    <name type="scientific">Inquilinus limosus MP06</name>
    <dbReference type="NCBI Taxonomy" id="1398085"/>
    <lineage>
        <taxon>Bacteria</taxon>
        <taxon>Pseudomonadati</taxon>
        <taxon>Pseudomonadota</taxon>
        <taxon>Alphaproteobacteria</taxon>
        <taxon>Rhodospirillales</taxon>
        <taxon>Rhodospirillaceae</taxon>
        <taxon>Inquilinus</taxon>
    </lineage>
</organism>
<protein>
    <submittedName>
        <fullName evidence="1">Uncharacterized protein</fullName>
    </submittedName>
</protein>
<sequence>MTEHSIWGAFAKAVRAELREERIIRGASGIDHPAQAIAVDDKTKRVIVVAAEPDPRAAAMMQMDIQTTIPDSRVLIARPVAFDLGFLARKLAGLIGKQQFSLTELQEMLAALNASGKASDNQNAQAIIKDAFGLTNRAFASQAMPYTNQFIGVLQQAVCFDWKSAIQEFQESSSNGVFSIENITKIDAMENDRRMGVCPIPLYEFSDTDWEMMLENQKSDEIYAKMNQMGIIQYFFPPPDHLALGLIDRGVANQSAVADALDAAGKLGHPQGQPEVVAQQGDLTEYVSELLQLGLIVEGEFGLEMTAEGVAKRATVKFRPREGFLSKLLARFNLNVSVDPSRFMN</sequence>
<evidence type="ECO:0000313" key="2">
    <source>
        <dbReference type="Proteomes" id="UP000029995"/>
    </source>
</evidence>
<name>A0A0A0DBN2_9PROT</name>
<proteinExistence type="predicted"/>
<reference evidence="1 2" key="1">
    <citation type="submission" date="2014-01" db="EMBL/GenBank/DDBJ databases">
        <title>Genome sequence determination for a cystic fibrosis isolate, Inquilinus limosus.</title>
        <authorList>
            <person name="Pino M."/>
            <person name="Di Conza J."/>
            <person name="Gutkind G."/>
        </authorList>
    </citation>
    <scope>NUCLEOTIDE SEQUENCE [LARGE SCALE GENOMIC DNA]</scope>
    <source>
        <strain evidence="1 2">MP06</strain>
    </source>
</reference>
<dbReference type="EMBL" id="JANX01000035">
    <property type="protein sequence ID" value="KGM35308.1"/>
    <property type="molecule type" value="Genomic_DNA"/>
</dbReference>
<dbReference type="OrthoDB" id="7832476at2"/>
<dbReference type="AlphaFoldDB" id="A0A0A0DBN2"/>
<comment type="caution">
    <text evidence="1">The sequence shown here is derived from an EMBL/GenBank/DDBJ whole genome shotgun (WGS) entry which is preliminary data.</text>
</comment>
<dbReference type="Proteomes" id="UP000029995">
    <property type="component" value="Unassembled WGS sequence"/>
</dbReference>